<comment type="caution">
    <text evidence="2">The sequence shown here is derived from an EMBL/GenBank/DDBJ whole genome shotgun (WGS) entry which is preliminary data.</text>
</comment>
<sequence>MRFPRLSHLFHRRVKSDGTLADIRPEPMATLPSRPASANGIDELILASAYPPDLSTLIAPDAGVPVSITHPLPPVTTSIHTVGQQPVSMLSELKKRVRELEGALDHQYKANRRLPALERALTESRTALESAINASTSATSEASALRARLIRTQRALHTALTSAPSSDDRAQVLAAENTALASERVRYHRFIELLISAGAHKPVLSRAYNEVSVGVDPEEALVIAIREALDAPDSPWTALLEPIIGPRTPEEYRAQVRATLDARKDAKNWRKRAKWWKSQAKEAGLKAAITPSPSDISSIVEDLPEERQRALDELSERRRGTIIQVSQKPRKESFIPVRHSSLLLPTAALTTLASDLLSSLTEEDLAAAAASMPASTSAEYPRLAPLASQVFRASLSHNSSLHTHSRRSSMSYAPSLSTSFSFPHFKKATGMKKSGISASSSISSARSRRRRVEVVAVPTPSASGSTVPTRIGVANEVCAPSTVSSLAKLAYIHEDTEPESTLPAVSALISVSHSVPEQPVLPLRMISPPPLTTDLSEESAILVSPVHQHSFDSEPEPDSDDELVIVMHADAPNNLWKTPILPAAPLTPTRPQRDVKGKCTPSPEGKSRLPVLKKAMRRLSISRPVLVDTTNAATFTFTRTKAPAKGNEARHKVPFSTGVGASPPRASRIPGMGAGRKVAQFSKVGGLATRSRKGTA</sequence>
<protein>
    <submittedName>
        <fullName evidence="2">Uncharacterized protein</fullName>
    </submittedName>
</protein>
<feature type="region of interest" description="Disordered" evidence="1">
    <location>
        <begin position="643"/>
        <end position="675"/>
    </location>
</feature>
<dbReference type="AlphaFoldDB" id="A0A4Y9YB04"/>
<feature type="region of interest" description="Disordered" evidence="1">
    <location>
        <begin position="579"/>
        <end position="607"/>
    </location>
</feature>
<gene>
    <name evidence="2" type="ORF">EVJ58_g6218</name>
</gene>
<dbReference type="Proteomes" id="UP000298390">
    <property type="component" value="Unassembled WGS sequence"/>
</dbReference>
<reference evidence="2 3" key="1">
    <citation type="submission" date="2019-01" db="EMBL/GenBank/DDBJ databases">
        <title>Genome sequencing of the rare red list fungi Fomitopsis rosea.</title>
        <authorList>
            <person name="Buettner E."/>
            <person name="Kellner H."/>
        </authorList>
    </citation>
    <scope>NUCLEOTIDE SEQUENCE [LARGE SCALE GENOMIC DNA]</scope>
    <source>
        <strain evidence="2 3">DSM 105464</strain>
    </source>
</reference>
<evidence type="ECO:0000256" key="1">
    <source>
        <dbReference type="SAM" id="MobiDB-lite"/>
    </source>
</evidence>
<feature type="compositionally biased region" description="Low complexity" evidence="1">
    <location>
        <begin position="579"/>
        <end position="590"/>
    </location>
</feature>
<organism evidence="2 3">
    <name type="scientific">Rhodofomes roseus</name>
    <dbReference type="NCBI Taxonomy" id="34475"/>
    <lineage>
        <taxon>Eukaryota</taxon>
        <taxon>Fungi</taxon>
        <taxon>Dikarya</taxon>
        <taxon>Basidiomycota</taxon>
        <taxon>Agaricomycotina</taxon>
        <taxon>Agaricomycetes</taxon>
        <taxon>Polyporales</taxon>
        <taxon>Rhodofomes</taxon>
    </lineage>
</organism>
<dbReference type="STRING" id="34475.A0A4Y9YB04"/>
<dbReference type="EMBL" id="SEKV01000340">
    <property type="protein sequence ID" value="TFY58757.1"/>
    <property type="molecule type" value="Genomic_DNA"/>
</dbReference>
<evidence type="ECO:0000313" key="2">
    <source>
        <dbReference type="EMBL" id="TFY58757.1"/>
    </source>
</evidence>
<accession>A0A4Y9YB04</accession>
<name>A0A4Y9YB04_9APHY</name>
<evidence type="ECO:0000313" key="3">
    <source>
        <dbReference type="Proteomes" id="UP000298390"/>
    </source>
</evidence>
<proteinExistence type="predicted"/>